<feature type="compositionally biased region" description="Acidic residues" evidence="6">
    <location>
        <begin position="559"/>
        <end position="574"/>
    </location>
</feature>
<evidence type="ECO:0000313" key="8">
    <source>
        <dbReference type="Proteomes" id="UP000265200"/>
    </source>
</evidence>
<evidence type="ECO:0000256" key="4">
    <source>
        <dbReference type="ARBA" id="ARBA00023054"/>
    </source>
</evidence>
<keyword evidence="4" id="KW-0175">Coiled coil</keyword>
<reference key="1">
    <citation type="journal article" date="2007" name="Nature">
        <title>The medaka draft genome and insights into vertebrate genome evolution.</title>
        <authorList>
            <person name="Kasahara M."/>
            <person name="Naruse K."/>
            <person name="Sasaki S."/>
            <person name="Nakatani Y."/>
            <person name="Qu W."/>
            <person name="Ahsan B."/>
            <person name="Yamada T."/>
            <person name="Nagayasu Y."/>
            <person name="Doi K."/>
            <person name="Kasai Y."/>
            <person name="Jindo T."/>
            <person name="Kobayashi D."/>
            <person name="Shimada A."/>
            <person name="Toyoda A."/>
            <person name="Kuroki Y."/>
            <person name="Fujiyama A."/>
            <person name="Sasaki T."/>
            <person name="Shimizu A."/>
            <person name="Asakawa S."/>
            <person name="Shimizu N."/>
            <person name="Hashimoto S."/>
            <person name="Yang J."/>
            <person name="Lee Y."/>
            <person name="Matsushima K."/>
            <person name="Sugano S."/>
            <person name="Sakaizumi M."/>
            <person name="Narita T."/>
            <person name="Ohishi K."/>
            <person name="Haga S."/>
            <person name="Ohta F."/>
            <person name="Nomoto H."/>
            <person name="Nogata K."/>
            <person name="Morishita T."/>
            <person name="Endo T."/>
            <person name="Shin-I T."/>
            <person name="Takeda H."/>
            <person name="Morishita S."/>
            <person name="Kohara Y."/>
        </authorList>
    </citation>
    <scope>NUCLEOTIDE SEQUENCE [LARGE SCALE GENOMIC DNA]</scope>
    <source>
        <strain>Hd-rR</strain>
    </source>
</reference>
<dbReference type="AlphaFoldDB" id="A0A3P9HP30"/>
<dbReference type="GO" id="GO:0015630">
    <property type="term" value="C:microtubule cytoskeleton"/>
    <property type="evidence" value="ECO:0007669"/>
    <property type="project" value="InterPro"/>
</dbReference>
<evidence type="ECO:0000256" key="1">
    <source>
        <dbReference type="ARBA" id="ARBA00004245"/>
    </source>
</evidence>
<feature type="region of interest" description="Disordered" evidence="6">
    <location>
        <begin position="15"/>
        <end position="620"/>
    </location>
</feature>
<feature type="compositionally biased region" description="Acidic residues" evidence="6">
    <location>
        <begin position="540"/>
        <end position="551"/>
    </location>
</feature>
<dbReference type="GO" id="GO:0000226">
    <property type="term" value="P:microtubule cytoskeleton organization"/>
    <property type="evidence" value="ECO:0007669"/>
    <property type="project" value="InterPro"/>
</dbReference>
<feature type="compositionally biased region" description="Basic and acidic residues" evidence="6">
    <location>
        <begin position="164"/>
        <end position="173"/>
    </location>
</feature>
<comment type="similarity">
    <text evidence="2">Belongs to the MAP7 family.</text>
</comment>
<reference evidence="7 8" key="2">
    <citation type="submission" date="2017-04" db="EMBL/GenBank/DDBJ databases">
        <title>CpG methylation of centromeres and impact of large insertions on vertebrate speciation.</title>
        <authorList>
            <person name="Ichikawa K."/>
            <person name="Yoshimura J."/>
            <person name="Morishita S."/>
        </authorList>
    </citation>
    <scope>NUCLEOTIDE SEQUENCE</scope>
    <source>
        <strain evidence="7 8">HSOK</strain>
    </source>
</reference>
<evidence type="ECO:0000256" key="6">
    <source>
        <dbReference type="SAM" id="MobiDB-lite"/>
    </source>
</evidence>
<sequence length="620" mass="70122">MAEGATTLKVLRAQMAAAAQAQAEERRGSTGNSPGPTDDTPAKPQGCKPVIDGSSLRVDDRLRVAKERREEAERQQALRESQIMERERKAKLQVERQLEERQKKLDEQRRKEEQKRLAVEEKRKQKQEEEKEHYEAVMRRTLERSQRVEQRQKRWSWGGLSPDQDSRAADKRFPSATNLKQPEATISKRLSSSATLIKSSDRKCHLCPRSASASPLPAPRGPVRSRSIDRQKKSGMTTSVSADGALDPSLKEKSSVSAGGKRPSSPSTTLVRNRSPSPAPNPAPKRTPSPSTAKQSPKMRPPSPGAMKQRPPSPQPTSAKPPPIQKPLLTPTGPPTLRKRDPKPKDHQGSPTPVQALAPQSSDASKTKEKDESKGGTGTNSAAEAAKILAENRRLMREQKEREEQLRIQREEEEKLRKEEEKRQEEEARLKRLEEEKKLAEERKIKEEEDARLAEEEKVRLAEEEAQKQAELQKEREEAEAKALEEAERVRVERERIMQQNQQERMERKKRIEEIMKRTRKGDQGDLKKDDDDKSGQENGDGDGDEDEDGMEQINCESQTDDMEKDADGDELNPEEPVMSQQLCGMNGEPETEDKENNNGTEETQAVRYEDHSTVELKSI</sequence>
<feature type="compositionally biased region" description="Polar residues" evidence="6">
    <location>
        <begin position="188"/>
        <end position="198"/>
    </location>
</feature>
<evidence type="ECO:0000256" key="3">
    <source>
        <dbReference type="ARBA" id="ARBA00022490"/>
    </source>
</evidence>
<dbReference type="Ensembl" id="ENSORLT00015015786.1">
    <property type="protein sequence ID" value="ENSORLP00015009467.1"/>
    <property type="gene ID" value="ENSORLG00015010443.1"/>
</dbReference>
<feature type="compositionally biased region" description="Pro residues" evidence="6">
    <location>
        <begin position="311"/>
        <end position="325"/>
    </location>
</feature>
<organism evidence="7 8">
    <name type="scientific">Oryzias latipes</name>
    <name type="common">Japanese rice fish</name>
    <name type="synonym">Japanese killifish</name>
    <dbReference type="NCBI Taxonomy" id="8090"/>
    <lineage>
        <taxon>Eukaryota</taxon>
        <taxon>Metazoa</taxon>
        <taxon>Chordata</taxon>
        <taxon>Craniata</taxon>
        <taxon>Vertebrata</taxon>
        <taxon>Euteleostomi</taxon>
        <taxon>Actinopterygii</taxon>
        <taxon>Neopterygii</taxon>
        <taxon>Teleostei</taxon>
        <taxon>Neoteleostei</taxon>
        <taxon>Acanthomorphata</taxon>
        <taxon>Ovalentaria</taxon>
        <taxon>Atherinomorphae</taxon>
        <taxon>Beloniformes</taxon>
        <taxon>Adrianichthyidae</taxon>
        <taxon>Oryziinae</taxon>
        <taxon>Oryzias</taxon>
    </lineage>
</organism>
<keyword evidence="5" id="KW-0206">Cytoskeleton</keyword>
<dbReference type="PANTHER" id="PTHR15073:SF5">
    <property type="entry name" value="MAP7 DOMAIN-CONTAINING PROTEIN 3"/>
    <property type="match status" value="1"/>
</dbReference>
<feature type="compositionally biased region" description="Basic and acidic residues" evidence="6">
    <location>
        <begin position="504"/>
        <end position="536"/>
    </location>
</feature>
<reference evidence="7" key="3">
    <citation type="submission" date="2025-08" db="UniProtKB">
        <authorList>
            <consortium name="Ensembl"/>
        </authorList>
    </citation>
    <scope>IDENTIFICATION</scope>
    <source>
        <strain evidence="7">HSOK</strain>
    </source>
</reference>
<keyword evidence="3" id="KW-0963">Cytoplasm</keyword>
<comment type="subcellular location">
    <subcellularLocation>
        <location evidence="1">Cytoplasm</location>
        <location evidence="1">Cytoskeleton</location>
    </subcellularLocation>
</comment>
<feature type="compositionally biased region" description="Pro residues" evidence="6">
    <location>
        <begin position="277"/>
        <end position="287"/>
    </location>
</feature>
<feature type="compositionally biased region" description="Basic and acidic residues" evidence="6">
    <location>
        <begin position="608"/>
        <end position="620"/>
    </location>
</feature>
<feature type="compositionally biased region" description="Basic and acidic residues" evidence="6">
    <location>
        <begin position="390"/>
        <end position="497"/>
    </location>
</feature>
<evidence type="ECO:0000313" key="7">
    <source>
        <dbReference type="Ensembl" id="ENSORLP00015009467.1"/>
    </source>
</evidence>
<feature type="compositionally biased region" description="Basic and acidic residues" evidence="6">
    <location>
        <begin position="57"/>
        <end position="152"/>
    </location>
</feature>
<reference evidence="7" key="4">
    <citation type="submission" date="2025-09" db="UniProtKB">
        <authorList>
            <consortium name="Ensembl"/>
        </authorList>
    </citation>
    <scope>IDENTIFICATION</scope>
    <source>
        <strain evidence="7">HSOK</strain>
    </source>
</reference>
<dbReference type="InterPro" id="IPR008604">
    <property type="entry name" value="MAP7_fam"/>
</dbReference>
<dbReference type="Pfam" id="PF05672">
    <property type="entry name" value="MAP7"/>
    <property type="match status" value="1"/>
</dbReference>
<dbReference type="InterPro" id="IPR051483">
    <property type="entry name" value="MAP7_domain-containing"/>
</dbReference>
<protein>
    <submittedName>
        <fullName evidence="7">MAP7 domain containing 3</fullName>
    </submittedName>
</protein>
<name>A0A3P9HP30_ORYLA</name>
<feature type="compositionally biased region" description="Polar residues" evidence="6">
    <location>
        <begin position="349"/>
        <end position="364"/>
    </location>
</feature>
<dbReference type="Proteomes" id="UP000265200">
    <property type="component" value="Chromosome 10"/>
</dbReference>
<evidence type="ECO:0000256" key="5">
    <source>
        <dbReference type="ARBA" id="ARBA00023212"/>
    </source>
</evidence>
<dbReference type="PANTHER" id="PTHR15073">
    <property type="entry name" value="MICROTUBULE-ASSOCIATED PROTEIN"/>
    <property type="match status" value="1"/>
</dbReference>
<feature type="compositionally biased region" description="Basic and acidic residues" evidence="6">
    <location>
        <begin position="365"/>
        <end position="374"/>
    </location>
</feature>
<evidence type="ECO:0000256" key="2">
    <source>
        <dbReference type="ARBA" id="ARBA00007525"/>
    </source>
</evidence>
<proteinExistence type="inferred from homology"/>
<accession>A0A3P9HP30</accession>